<dbReference type="Pfam" id="PF01425">
    <property type="entry name" value="Amidase"/>
    <property type="match status" value="1"/>
</dbReference>
<name>A0ABV8U6J5_9PROT</name>
<dbReference type="InterPro" id="IPR023631">
    <property type="entry name" value="Amidase_dom"/>
</dbReference>
<sequence length="585" mass="63577">MSQDKKLNRRQILKGASALGGIAVAGAALGQDTPAPQSGEPPLPRPQDLAGAERVLAVQYTPEERALLFDKLENMIDRVRARRAKVPLDNDDAPALVFDPRLPGEKYLIQENRVELGSVDFGPIPASADDIAFAPLAAQSHWLKTGQLTSSRLTDIYLGRIQAHAGKLECFVTLLTDSAREAAYRADIDIRSGRYKGPLHGIPYALKDLLDTAGVRTTWGAATHKDRVALTDAVVTKRLEEAGAILLGKTTLGALAYGDKWFGGITRNPWNMAEGSSGSSAGSASAVAAALCSFAIGTETLGSIVSPSARCGTTGLRPTFGRVARTGAMALCWSLDKIGPICRGVEDTALVLGTINGGHKDDPSSYDWGFRYVGREAVAETLRVGYDPAWFGEDATDLDRMVLDQIKELGYELVQISLPKLPYSSLLGTLEVEAAAAFEDLTLTGRDDELSWQEARAWPSTFRAARFHSAVEYLQLTRFRRQVMEMMAEKYRQVDIIVCPNFAGDMLITTNYTGHPSLTLPVGMTERPTMPLAGQEIKAGKPRTVPHTITLWGNMLREDQLIGLGWLLERNLNFAKNRPSLTLPS</sequence>
<evidence type="ECO:0000313" key="2">
    <source>
        <dbReference type="EMBL" id="MFC4346469.1"/>
    </source>
</evidence>
<comment type="caution">
    <text evidence="2">The sequence shown here is derived from an EMBL/GenBank/DDBJ whole genome shotgun (WGS) entry which is preliminary data.</text>
</comment>
<dbReference type="EMBL" id="JBHSCR010000001">
    <property type="protein sequence ID" value="MFC4346469.1"/>
    <property type="molecule type" value="Genomic_DNA"/>
</dbReference>
<organism evidence="2 3">
    <name type="scientific">Kordiimonas lipolytica</name>
    <dbReference type="NCBI Taxonomy" id="1662421"/>
    <lineage>
        <taxon>Bacteria</taxon>
        <taxon>Pseudomonadati</taxon>
        <taxon>Pseudomonadota</taxon>
        <taxon>Alphaproteobacteria</taxon>
        <taxon>Kordiimonadales</taxon>
        <taxon>Kordiimonadaceae</taxon>
        <taxon>Kordiimonas</taxon>
    </lineage>
</organism>
<dbReference type="PANTHER" id="PTHR11895:SF73">
    <property type="entry name" value="AMIDASE FAMILY PROTEIN"/>
    <property type="match status" value="1"/>
</dbReference>
<dbReference type="InterPro" id="IPR006311">
    <property type="entry name" value="TAT_signal"/>
</dbReference>
<accession>A0ABV8U6J5</accession>
<dbReference type="RefSeq" id="WP_068151054.1">
    <property type="nucleotide sequence ID" value="NZ_JBHSCR010000001.1"/>
</dbReference>
<proteinExistence type="predicted"/>
<dbReference type="SUPFAM" id="SSF75304">
    <property type="entry name" value="Amidase signature (AS) enzymes"/>
    <property type="match status" value="1"/>
</dbReference>
<dbReference type="PROSITE" id="PS51318">
    <property type="entry name" value="TAT"/>
    <property type="match status" value="1"/>
</dbReference>
<dbReference type="PANTHER" id="PTHR11895">
    <property type="entry name" value="TRANSAMIDASE"/>
    <property type="match status" value="1"/>
</dbReference>
<dbReference type="Proteomes" id="UP001595776">
    <property type="component" value="Unassembled WGS sequence"/>
</dbReference>
<evidence type="ECO:0000259" key="1">
    <source>
        <dbReference type="Pfam" id="PF01425"/>
    </source>
</evidence>
<dbReference type="Gene3D" id="3.90.1300.10">
    <property type="entry name" value="Amidase signature (AS) domain"/>
    <property type="match status" value="1"/>
</dbReference>
<dbReference type="InterPro" id="IPR000120">
    <property type="entry name" value="Amidase"/>
</dbReference>
<feature type="domain" description="Amidase" evidence="1">
    <location>
        <begin position="153"/>
        <end position="503"/>
    </location>
</feature>
<reference evidence="3" key="1">
    <citation type="journal article" date="2019" name="Int. J. Syst. Evol. Microbiol.">
        <title>The Global Catalogue of Microorganisms (GCM) 10K type strain sequencing project: providing services to taxonomists for standard genome sequencing and annotation.</title>
        <authorList>
            <consortium name="The Broad Institute Genomics Platform"/>
            <consortium name="The Broad Institute Genome Sequencing Center for Infectious Disease"/>
            <person name="Wu L."/>
            <person name="Ma J."/>
        </authorList>
    </citation>
    <scope>NUCLEOTIDE SEQUENCE [LARGE SCALE GENOMIC DNA]</scope>
    <source>
        <strain evidence="3">CGMCC 1.15304</strain>
    </source>
</reference>
<evidence type="ECO:0000313" key="3">
    <source>
        <dbReference type="Proteomes" id="UP001595776"/>
    </source>
</evidence>
<keyword evidence="3" id="KW-1185">Reference proteome</keyword>
<protein>
    <submittedName>
        <fullName evidence="2">Amidase</fullName>
    </submittedName>
</protein>
<dbReference type="InterPro" id="IPR036928">
    <property type="entry name" value="AS_sf"/>
</dbReference>
<gene>
    <name evidence="2" type="ORF">ACFO5Q_01250</name>
</gene>